<sequence length="69" mass="7501">MAWGAIECSISSPTSSTYYYNVQTWLLGTLKGIDTKTQELPTAPLPYANEFVNIVTSPQQLIAIGSATF</sequence>
<dbReference type="KEGG" id="abri:DFR85_13785"/>
<dbReference type="RefSeq" id="WP_110271381.1">
    <property type="nucleotide sequence ID" value="NZ_CP029289.2"/>
</dbReference>
<dbReference type="Proteomes" id="UP000248044">
    <property type="component" value="Chromosome"/>
</dbReference>
<evidence type="ECO:0000313" key="2">
    <source>
        <dbReference type="Proteomes" id="UP000248044"/>
    </source>
</evidence>
<name>A0A2U9IHI2_9CREN</name>
<keyword evidence="2" id="KW-1185">Reference proteome</keyword>
<protein>
    <submittedName>
        <fullName evidence="1">Uncharacterized protein</fullName>
    </submittedName>
</protein>
<accession>A0A2U9IHI2</accession>
<organism evidence="1 2">
    <name type="scientific">Acidianus brierleyi</name>
    <dbReference type="NCBI Taxonomy" id="41673"/>
    <lineage>
        <taxon>Archaea</taxon>
        <taxon>Thermoproteota</taxon>
        <taxon>Thermoprotei</taxon>
        <taxon>Sulfolobales</taxon>
        <taxon>Sulfolobaceae</taxon>
        <taxon>Acidianus</taxon>
    </lineage>
</organism>
<reference evidence="1 2" key="1">
    <citation type="submission" date="2018-05" db="EMBL/GenBank/DDBJ databases">
        <title>Complete Genome Sequences of Extremely Thermoacidophilic, Metal-Mobilizing Type-Strain Members of the Archaeal Family Sulfolobaceae: Acidianus brierleyi DSM-1651T, Acidianus sulfidivorans DSM-18786T, Metallosphaera hakonensis DSM-7519T, and Metallosphaera prunae DSM-10039T.</title>
        <authorList>
            <person name="Counts J.A."/>
            <person name="Kelly R.M."/>
        </authorList>
    </citation>
    <scope>NUCLEOTIDE SEQUENCE [LARGE SCALE GENOMIC DNA]</scope>
    <source>
        <strain evidence="1 2">DSM 1651</strain>
    </source>
</reference>
<gene>
    <name evidence="1" type="ORF">DFR85_13785</name>
</gene>
<dbReference type="EMBL" id="CP029289">
    <property type="protein sequence ID" value="AWR95503.1"/>
    <property type="molecule type" value="Genomic_DNA"/>
</dbReference>
<dbReference type="GeneID" id="36833247"/>
<dbReference type="AlphaFoldDB" id="A0A2U9IHI2"/>
<proteinExistence type="predicted"/>
<evidence type="ECO:0000313" key="1">
    <source>
        <dbReference type="EMBL" id="AWR95503.1"/>
    </source>
</evidence>